<evidence type="ECO:0000259" key="9">
    <source>
        <dbReference type="PROSITE" id="PS51903"/>
    </source>
</evidence>
<dbReference type="GO" id="GO:0016887">
    <property type="term" value="F:ATP hydrolysis activity"/>
    <property type="evidence" value="ECO:0007669"/>
    <property type="project" value="InterPro"/>
</dbReference>
<evidence type="ECO:0000256" key="3">
    <source>
        <dbReference type="ARBA" id="ARBA00022840"/>
    </source>
</evidence>
<dbReference type="Pfam" id="PF17871">
    <property type="entry name" value="AAA_lid_9"/>
    <property type="match status" value="1"/>
</dbReference>
<dbReference type="PROSITE" id="PS51903">
    <property type="entry name" value="CLP_R"/>
    <property type="match status" value="1"/>
</dbReference>
<dbReference type="InterPro" id="IPR041546">
    <property type="entry name" value="ClpA/ClpB_AAA_lid"/>
</dbReference>
<evidence type="ECO:0000313" key="11">
    <source>
        <dbReference type="Proteomes" id="UP000003280"/>
    </source>
</evidence>
<dbReference type="HOGENOM" id="CLU_005070_4_1_9"/>
<dbReference type="EMBL" id="AEEH01000043">
    <property type="protein sequence ID" value="EFM25231.1"/>
    <property type="molecule type" value="Genomic_DNA"/>
</dbReference>
<dbReference type="PROSITE" id="PS50151">
    <property type="entry name" value="UVR"/>
    <property type="match status" value="1"/>
</dbReference>
<keyword evidence="7" id="KW-0175">Coiled coil</keyword>
<evidence type="ECO:0000259" key="8">
    <source>
        <dbReference type="PROSITE" id="PS50151"/>
    </source>
</evidence>
<dbReference type="PANTHER" id="PTHR11638">
    <property type="entry name" value="ATP-DEPENDENT CLP PROTEASE"/>
    <property type="match status" value="1"/>
</dbReference>
<evidence type="ECO:0000256" key="1">
    <source>
        <dbReference type="ARBA" id="ARBA00022737"/>
    </source>
</evidence>
<name>E0NLP0_9FIRM</name>
<evidence type="ECO:0000313" key="10">
    <source>
        <dbReference type="EMBL" id="EFM25231.1"/>
    </source>
</evidence>
<dbReference type="GO" id="GO:0005737">
    <property type="term" value="C:cytoplasm"/>
    <property type="evidence" value="ECO:0007669"/>
    <property type="project" value="TreeGrafter"/>
</dbReference>
<dbReference type="Pfam" id="PF07724">
    <property type="entry name" value="AAA_2"/>
    <property type="match status" value="1"/>
</dbReference>
<dbReference type="InterPro" id="IPR003959">
    <property type="entry name" value="ATPase_AAA_core"/>
</dbReference>
<dbReference type="PANTHER" id="PTHR11638:SF18">
    <property type="entry name" value="HEAT SHOCK PROTEIN 104"/>
    <property type="match status" value="1"/>
</dbReference>
<organism evidence="10 11">
    <name type="scientific">Peptoniphilus duerdenii ATCC BAA-1640</name>
    <dbReference type="NCBI Taxonomy" id="862517"/>
    <lineage>
        <taxon>Bacteria</taxon>
        <taxon>Bacillati</taxon>
        <taxon>Bacillota</taxon>
        <taxon>Tissierellia</taxon>
        <taxon>Tissierellales</taxon>
        <taxon>Peptoniphilaceae</taxon>
        <taxon>Peptoniphilus</taxon>
    </lineage>
</organism>
<evidence type="ECO:0000256" key="5">
    <source>
        <dbReference type="PROSITE-ProRule" id="PRU01251"/>
    </source>
</evidence>
<dbReference type="Gene3D" id="1.10.1780.10">
    <property type="entry name" value="Clp, N-terminal domain"/>
    <property type="match status" value="1"/>
</dbReference>
<dbReference type="InterPro" id="IPR003593">
    <property type="entry name" value="AAA+_ATPase"/>
</dbReference>
<keyword evidence="4 6" id="KW-0143">Chaperone</keyword>
<dbReference type="Gene3D" id="1.10.8.60">
    <property type="match status" value="2"/>
</dbReference>
<dbReference type="InterPro" id="IPR001270">
    <property type="entry name" value="ClpA/B"/>
</dbReference>
<keyword evidence="11" id="KW-1185">Reference proteome</keyword>
<feature type="domain" description="UVR" evidence="8">
    <location>
        <begin position="417"/>
        <end position="452"/>
    </location>
</feature>
<feature type="domain" description="Clp R" evidence="9">
    <location>
        <begin position="4"/>
        <end position="148"/>
    </location>
</feature>
<dbReference type="InterPro" id="IPR028299">
    <property type="entry name" value="ClpA/B_CS2"/>
</dbReference>
<protein>
    <submittedName>
        <fullName evidence="10">ATPase family associated with various cellular activities (AAA)</fullName>
    </submittedName>
</protein>
<evidence type="ECO:0000256" key="7">
    <source>
        <dbReference type="SAM" id="Coils"/>
    </source>
</evidence>
<dbReference type="Pfam" id="PF10431">
    <property type="entry name" value="ClpB_D2-small"/>
    <property type="match status" value="1"/>
</dbReference>
<dbReference type="PROSITE" id="PS00870">
    <property type="entry name" value="CLPAB_1"/>
    <property type="match status" value="1"/>
</dbReference>
<gene>
    <name evidence="10" type="primary">clpC</name>
    <name evidence="10" type="ORF">HMPREF9225_1120</name>
</gene>
<dbReference type="SUPFAM" id="SSF52540">
    <property type="entry name" value="P-loop containing nucleoside triphosphate hydrolases"/>
    <property type="match status" value="2"/>
</dbReference>
<dbReference type="CDD" id="cd19499">
    <property type="entry name" value="RecA-like_ClpB_Hsp104-like"/>
    <property type="match status" value="1"/>
</dbReference>
<proteinExistence type="inferred from homology"/>
<dbReference type="InterPro" id="IPR001943">
    <property type="entry name" value="UVR_dom"/>
</dbReference>
<dbReference type="STRING" id="862517.HMPREF9225_1120"/>
<comment type="similarity">
    <text evidence="6">Belongs to the ClpA/ClpB family.</text>
</comment>
<dbReference type="InterPro" id="IPR036628">
    <property type="entry name" value="Clp_N_dom_sf"/>
</dbReference>
<dbReference type="AlphaFoldDB" id="E0NLP0"/>
<feature type="coiled-coil region" evidence="7">
    <location>
        <begin position="721"/>
        <end position="748"/>
    </location>
</feature>
<dbReference type="eggNOG" id="COG0542">
    <property type="taxonomic scope" value="Bacteria"/>
</dbReference>
<dbReference type="InterPro" id="IPR027417">
    <property type="entry name" value="P-loop_NTPase"/>
</dbReference>
<dbReference type="PROSITE" id="PS00871">
    <property type="entry name" value="CLPAB_2"/>
    <property type="match status" value="1"/>
</dbReference>
<dbReference type="InterPro" id="IPR019489">
    <property type="entry name" value="Clp_ATPase_C"/>
</dbReference>
<accession>E0NLP0</accession>
<dbReference type="Gene3D" id="4.10.860.10">
    <property type="entry name" value="UVR domain"/>
    <property type="match status" value="1"/>
</dbReference>
<keyword evidence="1 5" id="KW-0677">Repeat</keyword>
<dbReference type="RefSeq" id="WP_008901934.1">
    <property type="nucleotide sequence ID" value="NZ_GL397071.1"/>
</dbReference>
<dbReference type="Pfam" id="PF02861">
    <property type="entry name" value="Clp_N"/>
    <property type="match status" value="1"/>
</dbReference>
<dbReference type="GO" id="GO:0034605">
    <property type="term" value="P:cellular response to heat"/>
    <property type="evidence" value="ECO:0007669"/>
    <property type="project" value="TreeGrafter"/>
</dbReference>
<feature type="coiled-coil region" evidence="7">
    <location>
        <begin position="413"/>
        <end position="445"/>
    </location>
</feature>
<dbReference type="SUPFAM" id="SSF81923">
    <property type="entry name" value="Double Clp-N motif"/>
    <property type="match status" value="1"/>
</dbReference>
<dbReference type="SMART" id="SM00382">
    <property type="entry name" value="AAA"/>
    <property type="match status" value="2"/>
</dbReference>
<reference evidence="10 11" key="1">
    <citation type="submission" date="2010-07" db="EMBL/GenBank/DDBJ databases">
        <authorList>
            <person name="Muzny D."/>
            <person name="Qin X."/>
            <person name="Deng J."/>
            <person name="Jiang H."/>
            <person name="Liu Y."/>
            <person name="Qu J."/>
            <person name="Song X.-Z."/>
            <person name="Zhang L."/>
            <person name="Thornton R."/>
            <person name="Coyle M."/>
            <person name="Francisco L."/>
            <person name="Jackson L."/>
            <person name="Javaid M."/>
            <person name="Korchina V."/>
            <person name="Kovar C."/>
            <person name="Mata R."/>
            <person name="Mathew T."/>
            <person name="Ngo R."/>
            <person name="Nguyen L."/>
            <person name="Nguyen N."/>
            <person name="Okwuonu G."/>
            <person name="Ongeri F."/>
            <person name="Pham C."/>
            <person name="Simmons D."/>
            <person name="Wilczek-Boney K."/>
            <person name="Hale W."/>
            <person name="Jakkamsetti A."/>
            <person name="Pham P."/>
            <person name="Ruth R."/>
            <person name="San Lucas F."/>
            <person name="Warren J."/>
            <person name="Zhang J."/>
            <person name="Zhao Z."/>
            <person name="Zhou C."/>
            <person name="Zhu D."/>
            <person name="Lee S."/>
            <person name="Bess C."/>
            <person name="Blankenburg K."/>
            <person name="Forbes L."/>
            <person name="Fu Q."/>
            <person name="Gubbala S."/>
            <person name="Hirani K."/>
            <person name="Jayaseelan J.C."/>
            <person name="Lara F."/>
            <person name="Munidasa M."/>
            <person name="Palculict T."/>
            <person name="Patil S."/>
            <person name="Pu L.-L."/>
            <person name="Saada N."/>
            <person name="Tang L."/>
            <person name="Weissenberger G."/>
            <person name="Zhu Y."/>
            <person name="Hemphill L."/>
            <person name="Shang Y."/>
            <person name="Youmans B."/>
            <person name="Ayvaz T."/>
            <person name="Ross M."/>
            <person name="Santibanez J."/>
            <person name="Aqrawi P."/>
            <person name="Gross S."/>
            <person name="Joshi V."/>
            <person name="Fowler G."/>
            <person name="Nazareth L."/>
            <person name="Reid J."/>
            <person name="Worley K."/>
            <person name="Petrosino J."/>
            <person name="Highlander S."/>
            <person name="Gibbs R."/>
        </authorList>
    </citation>
    <scope>NUCLEOTIDE SEQUENCE [LARGE SCALE GENOMIC DNA]</scope>
    <source>
        <strain evidence="10 11">ATCC BAA-1640</strain>
    </source>
</reference>
<evidence type="ECO:0000256" key="4">
    <source>
        <dbReference type="ARBA" id="ARBA00023186"/>
    </source>
</evidence>
<comment type="caution">
    <text evidence="10">The sequence shown here is derived from an EMBL/GenBank/DDBJ whole genome shotgun (WGS) entry which is preliminary data.</text>
</comment>
<evidence type="ECO:0000256" key="6">
    <source>
        <dbReference type="RuleBase" id="RU004432"/>
    </source>
</evidence>
<dbReference type="Gene3D" id="3.40.50.300">
    <property type="entry name" value="P-loop containing nucleotide triphosphate hydrolases"/>
    <property type="match status" value="2"/>
</dbReference>
<dbReference type="Pfam" id="PF00004">
    <property type="entry name" value="AAA"/>
    <property type="match status" value="1"/>
</dbReference>
<dbReference type="InterPro" id="IPR004176">
    <property type="entry name" value="Clp_R_N"/>
</dbReference>
<dbReference type="InterPro" id="IPR050130">
    <property type="entry name" value="ClpA_ClpB"/>
</dbReference>
<dbReference type="FunFam" id="3.40.50.300:FF:000010">
    <property type="entry name" value="Chaperone clpB 1, putative"/>
    <property type="match status" value="1"/>
</dbReference>
<dbReference type="CDD" id="cd00009">
    <property type="entry name" value="AAA"/>
    <property type="match status" value="1"/>
</dbReference>
<dbReference type="FunFam" id="3.40.50.300:FF:000025">
    <property type="entry name" value="ATP-dependent Clp protease subunit"/>
    <property type="match status" value="1"/>
</dbReference>
<dbReference type="GO" id="GO:0005524">
    <property type="term" value="F:ATP binding"/>
    <property type="evidence" value="ECO:0007669"/>
    <property type="project" value="UniProtKB-KW"/>
</dbReference>
<dbReference type="InterPro" id="IPR018368">
    <property type="entry name" value="ClpA/B_CS1"/>
</dbReference>
<dbReference type="Proteomes" id="UP000003280">
    <property type="component" value="Unassembled WGS sequence"/>
</dbReference>
<dbReference type="PRINTS" id="PR00300">
    <property type="entry name" value="CLPPROTEASEA"/>
</dbReference>
<dbReference type="SMART" id="SM01086">
    <property type="entry name" value="ClpB_D2-small"/>
    <property type="match status" value="1"/>
</dbReference>
<keyword evidence="2 6" id="KW-0547">Nucleotide-binding</keyword>
<sequence length="819" mass="91870">MAIFDNFSEPAKRAMLLAQREARISGQSYIGSEHLLLGIIKETSGAGSSILYQVGITYDLAKQELDSIVSANSSGENLGPLNYTPRTKRIIDLSYEAARVMNSKLVGTEHILLAILKEGQGIAVMILRNLGIDTESLEASIMRALNGNPNQGKKENKKEDSPVGEWTIDLNERAKEGKIDPIIGRAEEIERIIQVLLRRKKNNPVLIGDPGVGKTAIVEGLAARIVEGEVPDVIKDKRILTLDVSSLIAGAKYRGDFEERLRTVIEEATRDSSIILFIDEMHVIMGAGGAEGAMDASNILKPALARGEIRIIGATTTKEYRKHIEKDPAFERRLVAINVKEPTEEESIEIIKGLKAAYEDHHMVNISDEIIKSAVVLSNRYINDRYLPDKAIDLIDEAASKVRIKNIKTPRFVKTFEEKLEDIEAEKAKAIYEQDYEKAARLRDEESSIRESFELKKEEYKNNREKPDVPVEIIEEIVSSWSGVPVTKLTTEENTKLRELDNNLRRSVKGQDEAIISLSKAIKRARVGLKDKNRPIGSFIFVGPTGVGKTYLSKKLAEEVFGNESNMIRIDMSEYMEKHSVSRLVGSPPGYVGHEEGGQLTEIVRSNPYSVILFDEIEKAHPDVFNILLQILDDGILTDSQGRTVSFKDTIIIMTSNAGATLLKNKSSLGFGTSTKAREETEYEKMKNIINEELKKTFRPEFLNRVDDIIVFKELGKPEIKDIVRIMLDELKERVKDLELDLKFTEDVVNYISEVGFDKEYGARPIARSIRTNIEDVLADKFVNGEIERGDSVTVYKNGETLVIRRNKIKNKVVENVQV</sequence>
<keyword evidence="3 6" id="KW-0067">ATP-binding</keyword>
<evidence type="ECO:0000256" key="2">
    <source>
        <dbReference type="ARBA" id="ARBA00022741"/>
    </source>
</evidence>